<dbReference type="AlphaFoldDB" id="A0AAE1RPA5"/>
<dbReference type="InterPro" id="IPR054722">
    <property type="entry name" value="PolX-like_BBD"/>
</dbReference>
<comment type="caution">
    <text evidence="2">The sequence shown here is derived from an EMBL/GenBank/DDBJ whole genome shotgun (WGS) entry which is preliminary data.</text>
</comment>
<organism evidence="2 3">
    <name type="scientific">Anisodus tanguticus</name>
    <dbReference type="NCBI Taxonomy" id="243964"/>
    <lineage>
        <taxon>Eukaryota</taxon>
        <taxon>Viridiplantae</taxon>
        <taxon>Streptophyta</taxon>
        <taxon>Embryophyta</taxon>
        <taxon>Tracheophyta</taxon>
        <taxon>Spermatophyta</taxon>
        <taxon>Magnoliopsida</taxon>
        <taxon>eudicotyledons</taxon>
        <taxon>Gunneridae</taxon>
        <taxon>Pentapetalae</taxon>
        <taxon>asterids</taxon>
        <taxon>lamiids</taxon>
        <taxon>Solanales</taxon>
        <taxon>Solanaceae</taxon>
        <taxon>Solanoideae</taxon>
        <taxon>Hyoscyameae</taxon>
        <taxon>Anisodus</taxon>
    </lineage>
</organism>
<evidence type="ECO:0000313" key="2">
    <source>
        <dbReference type="EMBL" id="KAK4354777.1"/>
    </source>
</evidence>
<dbReference type="Proteomes" id="UP001291623">
    <property type="component" value="Unassembled WGS sequence"/>
</dbReference>
<gene>
    <name evidence="2" type="ORF">RND71_026971</name>
</gene>
<name>A0AAE1RPA5_9SOLA</name>
<keyword evidence="3" id="KW-1185">Reference proteome</keyword>
<dbReference type="Pfam" id="PF22936">
    <property type="entry name" value="Pol_BBD"/>
    <property type="match status" value="1"/>
</dbReference>
<accession>A0AAE1RPA5</accession>
<feature type="domain" description="Retrovirus-related Pol polyprotein from transposon TNT 1-94-like beta-barrel" evidence="1">
    <location>
        <begin position="1"/>
        <end position="67"/>
    </location>
</feature>
<evidence type="ECO:0000313" key="3">
    <source>
        <dbReference type="Proteomes" id="UP001291623"/>
    </source>
</evidence>
<sequence length="130" mass="14278">MTSDQGTLSSYSNLSKNCGIIVGNDNSIPIRGYGHTTLSPPHPPLVLKNTLHAPNLIKNLVSVRKFITDNWVSVNFDPFGFSVKDFKTGIPLMRCNSMGELYSTTSTSQAMLSTFFALAHSLWHARLGHP</sequence>
<dbReference type="EMBL" id="JAVYJV010000014">
    <property type="protein sequence ID" value="KAK4354777.1"/>
    <property type="molecule type" value="Genomic_DNA"/>
</dbReference>
<evidence type="ECO:0000259" key="1">
    <source>
        <dbReference type="Pfam" id="PF22936"/>
    </source>
</evidence>
<proteinExistence type="predicted"/>
<protein>
    <recommendedName>
        <fullName evidence="1">Retrovirus-related Pol polyprotein from transposon TNT 1-94-like beta-barrel domain-containing protein</fullName>
    </recommendedName>
</protein>
<reference evidence="2" key="1">
    <citation type="submission" date="2023-12" db="EMBL/GenBank/DDBJ databases">
        <title>Genome assembly of Anisodus tanguticus.</title>
        <authorList>
            <person name="Wang Y.-J."/>
        </authorList>
    </citation>
    <scope>NUCLEOTIDE SEQUENCE</scope>
    <source>
        <strain evidence="2">KB-2021</strain>
        <tissue evidence="2">Leaf</tissue>
    </source>
</reference>